<organism evidence="2 3">
    <name type="scientific">Dactylococcopsis salina (strain PCC 8305)</name>
    <name type="common">Myxobactron salinum</name>
    <dbReference type="NCBI Taxonomy" id="13035"/>
    <lineage>
        <taxon>Bacteria</taxon>
        <taxon>Bacillati</taxon>
        <taxon>Cyanobacteriota</taxon>
        <taxon>Cyanophyceae</taxon>
        <taxon>Nodosilineales</taxon>
        <taxon>Cymatolegaceae</taxon>
        <taxon>Dactylococcopsis</taxon>
    </lineage>
</organism>
<accession>K9YTM0</accession>
<dbReference type="KEGG" id="dsl:Dacsa_1150"/>
<name>K9YTM0_DACS8</name>
<dbReference type="Proteomes" id="UP000010482">
    <property type="component" value="Chromosome"/>
</dbReference>
<dbReference type="PATRIC" id="fig|13035.3.peg.1292"/>
<dbReference type="eggNOG" id="ENOG5031C9S">
    <property type="taxonomic scope" value="Bacteria"/>
</dbReference>
<dbReference type="OrthoDB" id="463678at2"/>
<evidence type="ECO:0000313" key="3">
    <source>
        <dbReference type="Proteomes" id="UP000010482"/>
    </source>
</evidence>
<gene>
    <name evidence="2" type="ORF">Dacsa_1150</name>
</gene>
<dbReference type="RefSeq" id="WP_015228861.1">
    <property type="nucleotide sequence ID" value="NC_019780.1"/>
</dbReference>
<sequence>MQLTQKQGLGQNQLAIIKSFGIWCFTLTVCFLVVGFPLVAVITAITSVFAIALQSLLPVSAVLLVASSVIGINIGAIFLIAAGLTLKGIHPQEVSWLRWLHGKGSLKQTAQFAACPITCGLVKQ</sequence>
<dbReference type="EMBL" id="CP003944">
    <property type="protein sequence ID" value="AFZ49852.1"/>
    <property type="molecule type" value="Genomic_DNA"/>
</dbReference>
<keyword evidence="1" id="KW-0472">Membrane</keyword>
<feature type="transmembrane region" description="Helical" evidence="1">
    <location>
        <begin position="59"/>
        <end position="86"/>
    </location>
</feature>
<protein>
    <submittedName>
        <fullName evidence="2">Uncharacterized protein</fullName>
    </submittedName>
</protein>
<proteinExistence type="predicted"/>
<keyword evidence="1" id="KW-0812">Transmembrane</keyword>
<evidence type="ECO:0000313" key="2">
    <source>
        <dbReference type="EMBL" id="AFZ49852.1"/>
    </source>
</evidence>
<reference evidence="2" key="1">
    <citation type="submission" date="2012-04" db="EMBL/GenBank/DDBJ databases">
        <title>Finished genome of Dactylococcopsis salina PCC 8305.</title>
        <authorList>
            <consortium name="US DOE Joint Genome Institute"/>
            <person name="Gugger M."/>
            <person name="Coursin T."/>
            <person name="Rippka R."/>
            <person name="Tandeau De Marsac N."/>
            <person name="Huntemann M."/>
            <person name="Wei C.-L."/>
            <person name="Han J."/>
            <person name="Detter J.C."/>
            <person name="Han C."/>
            <person name="Tapia R."/>
            <person name="Daligault H."/>
            <person name="Chen A."/>
            <person name="Krypides N."/>
            <person name="Mavromatis K."/>
            <person name="Markowitz V."/>
            <person name="Szeto E."/>
            <person name="Ivanova N."/>
            <person name="Ovchinnikova G."/>
            <person name="Pagani I."/>
            <person name="Pati A."/>
            <person name="Goodwin L."/>
            <person name="Peters L."/>
            <person name="Pitluck S."/>
            <person name="Woyke T."/>
            <person name="Kerfeld C."/>
        </authorList>
    </citation>
    <scope>NUCLEOTIDE SEQUENCE [LARGE SCALE GENOMIC DNA]</scope>
    <source>
        <strain evidence="2">PCC 8305</strain>
    </source>
</reference>
<keyword evidence="1" id="KW-1133">Transmembrane helix</keyword>
<feature type="transmembrane region" description="Helical" evidence="1">
    <location>
        <begin position="20"/>
        <end position="53"/>
    </location>
</feature>
<dbReference type="AlphaFoldDB" id="K9YTM0"/>
<keyword evidence="3" id="KW-1185">Reference proteome</keyword>
<dbReference type="STRING" id="13035.Dacsa_1150"/>
<evidence type="ECO:0000256" key="1">
    <source>
        <dbReference type="SAM" id="Phobius"/>
    </source>
</evidence>
<dbReference type="HOGENOM" id="CLU_2000659_0_0_3"/>